<dbReference type="InterPro" id="IPR016181">
    <property type="entry name" value="Acyl_CoA_acyltransferase"/>
</dbReference>
<dbReference type="SUPFAM" id="SSF55729">
    <property type="entry name" value="Acyl-CoA N-acyltransferases (Nat)"/>
    <property type="match status" value="1"/>
</dbReference>
<dbReference type="Proteomes" id="UP001597561">
    <property type="component" value="Unassembled WGS sequence"/>
</dbReference>
<keyword evidence="2" id="KW-0808">Transferase</keyword>
<reference evidence="3" key="1">
    <citation type="journal article" date="2019" name="Int. J. Syst. Evol. Microbiol.">
        <title>The Global Catalogue of Microorganisms (GCM) 10K type strain sequencing project: providing services to taxonomists for standard genome sequencing and annotation.</title>
        <authorList>
            <consortium name="The Broad Institute Genomics Platform"/>
            <consortium name="The Broad Institute Genome Sequencing Center for Infectious Disease"/>
            <person name="Wu L."/>
            <person name="Ma J."/>
        </authorList>
    </citation>
    <scope>NUCLEOTIDE SEQUENCE [LARGE SCALE GENOMIC DNA]</scope>
    <source>
        <strain evidence="3">KCTC 13528</strain>
    </source>
</reference>
<sequence length="166" mass="19147">MKIRKLHEKDAEKYFYIRLESLKNNPEAFATSFDEEQHQPIELYVNRLKSDTSITLGAFHNEQLIGIITIVKSIKQKLMHRAEIVSTYVTPGSRGNQTGKKLVTQALDEIRNIPGVEQVYLTVESNNIAAKKLYESVGFELFGTDRKAMKYEGQYFDIDHMVLYLN</sequence>
<keyword evidence="2" id="KW-0012">Acyltransferase</keyword>
<dbReference type="PANTHER" id="PTHR43617">
    <property type="entry name" value="L-AMINO ACID N-ACETYLTRANSFERASE"/>
    <property type="match status" value="1"/>
</dbReference>
<comment type="caution">
    <text evidence="2">The sequence shown here is derived from an EMBL/GenBank/DDBJ whole genome shotgun (WGS) entry which is preliminary data.</text>
</comment>
<dbReference type="CDD" id="cd04301">
    <property type="entry name" value="NAT_SF"/>
    <property type="match status" value="1"/>
</dbReference>
<accession>A0ABW5ZP46</accession>
<dbReference type="Pfam" id="PF13420">
    <property type="entry name" value="Acetyltransf_4"/>
    <property type="match status" value="1"/>
</dbReference>
<protein>
    <submittedName>
        <fullName evidence="2">GNAT family N-acetyltransferase</fullName>
        <ecNumber evidence="2">2.3.-.-</ecNumber>
    </submittedName>
</protein>
<evidence type="ECO:0000313" key="2">
    <source>
        <dbReference type="EMBL" id="MFD2913427.1"/>
    </source>
</evidence>
<dbReference type="RefSeq" id="WP_204728348.1">
    <property type="nucleotide sequence ID" value="NZ_JAFBDK010000003.1"/>
</dbReference>
<keyword evidence="3" id="KW-1185">Reference proteome</keyword>
<organism evidence="2 3">
    <name type="scientific">Jeotgalibacillus terrae</name>
    <dbReference type="NCBI Taxonomy" id="587735"/>
    <lineage>
        <taxon>Bacteria</taxon>
        <taxon>Bacillati</taxon>
        <taxon>Bacillota</taxon>
        <taxon>Bacilli</taxon>
        <taxon>Bacillales</taxon>
        <taxon>Caryophanaceae</taxon>
        <taxon>Jeotgalibacillus</taxon>
    </lineage>
</organism>
<dbReference type="InterPro" id="IPR000182">
    <property type="entry name" value="GNAT_dom"/>
</dbReference>
<dbReference type="InterPro" id="IPR050276">
    <property type="entry name" value="MshD_Acetyltransferase"/>
</dbReference>
<dbReference type="PROSITE" id="PS51186">
    <property type="entry name" value="GNAT"/>
    <property type="match status" value="1"/>
</dbReference>
<gene>
    <name evidence="2" type="ORF">ACFS5P_16190</name>
</gene>
<feature type="domain" description="N-acetyltransferase" evidence="1">
    <location>
        <begin position="1"/>
        <end position="166"/>
    </location>
</feature>
<evidence type="ECO:0000259" key="1">
    <source>
        <dbReference type="PROSITE" id="PS51186"/>
    </source>
</evidence>
<evidence type="ECO:0000313" key="3">
    <source>
        <dbReference type="Proteomes" id="UP001597561"/>
    </source>
</evidence>
<dbReference type="EMBL" id="JBHUPG010000031">
    <property type="protein sequence ID" value="MFD2913427.1"/>
    <property type="molecule type" value="Genomic_DNA"/>
</dbReference>
<dbReference type="Gene3D" id="3.40.630.30">
    <property type="match status" value="1"/>
</dbReference>
<name>A0ABW5ZP46_9BACL</name>
<proteinExistence type="predicted"/>
<dbReference type="EC" id="2.3.-.-" evidence="2"/>
<dbReference type="GO" id="GO:0016746">
    <property type="term" value="F:acyltransferase activity"/>
    <property type="evidence" value="ECO:0007669"/>
    <property type="project" value="UniProtKB-KW"/>
</dbReference>